<dbReference type="STRING" id="342668.A0A2P2SVS2"/>
<dbReference type="PROSITE" id="PS00497">
    <property type="entry name" value="TYROSINASE_1"/>
    <property type="match status" value="1"/>
</dbReference>
<dbReference type="EMBL" id="KV460207">
    <property type="protein sequence ID" value="OBU00937.1"/>
    <property type="molecule type" value="Genomic_DNA"/>
</dbReference>
<dbReference type="SUPFAM" id="SSF48056">
    <property type="entry name" value="Di-copper centre-containing domain"/>
    <property type="match status" value="1"/>
</dbReference>
<evidence type="ECO:0000313" key="7">
    <source>
        <dbReference type="Proteomes" id="UP000091956"/>
    </source>
</evidence>
<evidence type="ECO:0000313" key="6">
    <source>
        <dbReference type="EMBL" id="OBU00937.1"/>
    </source>
</evidence>
<proteinExistence type="predicted"/>
<keyword evidence="2" id="KW-0560">Oxidoreductase</keyword>
<dbReference type="AlphaFoldDB" id="A0A2P2SVS2"/>
<protein>
    <recommendedName>
        <fullName evidence="4 5">Tyrosinase copper-binding domain-containing protein</fullName>
    </recommendedName>
</protein>
<dbReference type="PRINTS" id="PR00092">
    <property type="entry name" value="TYROSINASE"/>
</dbReference>
<feature type="domain" description="Tyrosinase copper-binding" evidence="4">
    <location>
        <begin position="123"/>
        <end position="140"/>
    </location>
</feature>
<evidence type="ECO:0000256" key="1">
    <source>
        <dbReference type="ARBA" id="ARBA00022723"/>
    </source>
</evidence>
<evidence type="ECO:0000259" key="5">
    <source>
        <dbReference type="PROSITE" id="PS00498"/>
    </source>
</evidence>
<feature type="domain" description="Tyrosinase copper-binding" evidence="5">
    <location>
        <begin position="316"/>
        <end position="327"/>
    </location>
</feature>
<name>A0A2P2SVS2_9PEZI</name>
<feature type="chain" id="PRO_5015122125" description="Tyrosinase copper-binding domain-containing protein" evidence="3">
    <location>
        <begin position="21"/>
        <end position="394"/>
    </location>
</feature>
<reference evidence="7" key="2">
    <citation type="journal article" date="2018" name="Nat. Commun.">
        <title>Extreme sensitivity to ultraviolet light in the fungal pathogen causing white-nose syndrome of bats.</title>
        <authorList>
            <person name="Palmer J.M."/>
            <person name="Drees K.P."/>
            <person name="Foster J.T."/>
            <person name="Lindner D.L."/>
        </authorList>
    </citation>
    <scope>NUCLEOTIDE SEQUENCE [LARGE SCALE GENOMIC DNA]</scope>
    <source>
        <strain evidence="7">UAMH 10579</strain>
    </source>
</reference>
<feature type="signal peptide" evidence="3">
    <location>
        <begin position="1"/>
        <end position="20"/>
    </location>
</feature>
<keyword evidence="7" id="KW-1185">Reference proteome</keyword>
<dbReference type="PROSITE" id="PS00498">
    <property type="entry name" value="TYROSINASE_2"/>
    <property type="match status" value="1"/>
</dbReference>
<dbReference type="GO" id="GO:0046872">
    <property type="term" value="F:metal ion binding"/>
    <property type="evidence" value="ECO:0007669"/>
    <property type="project" value="UniProtKB-KW"/>
</dbReference>
<dbReference type="InterPro" id="IPR008922">
    <property type="entry name" value="Di-copper_centre_dom_sf"/>
</dbReference>
<reference evidence="6 7" key="1">
    <citation type="submission" date="2016-03" db="EMBL/GenBank/DDBJ databases">
        <title>Comparative genomics of Pseudogymnoascus destructans, the fungus causing white-nose syndrome of bats.</title>
        <authorList>
            <person name="Palmer J.M."/>
            <person name="Drees K.P."/>
            <person name="Foster J.T."/>
            <person name="Lindner D.L."/>
        </authorList>
    </citation>
    <scope>NUCLEOTIDE SEQUENCE [LARGE SCALE GENOMIC DNA]</scope>
    <source>
        <strain evidence="6 7">UAMH 10579</strain>
    </source>
</reference>
<evidence type="ECO:0000256" key="3">
    <source>
        <dbReference type="SAM" id="SignalP"/>
    </source>
</evidence>
<dbReference type="InterPro" id="IPR002227">
    <property type="entry name" value="Tyrosinase_Cu-bd"/>
</dbReference>
<keyword evidence="3" id="KW-0732">Signal</keyword>
<dbReference type="Proteomes" id="UP000091956">
    <property type="component" value="Unassembled WGS sequence"/>
</dbReference>
<accession>A0A2P2SVS2</accession>
<dbReference type="GO" id="GO:0016491">
    <property type="term" value="F:oxidoreductase activity"/>
    <property type="evidence" value="ECO:0007669"/>
    <property type="project" value="UniProtKB-KW"/>
</dbReference>
<dbReference type="OrthoDB" id="6132182at2759"/>
<dbReference type="PANTHER" id="PTHR11474">
    <property type="entry name" value="TYROSINASE FAMILY MEMBER"/>
    <property type="match status" value="1"/>
</dbReference>
<dbReference type="Gene3D" id="1.10.1280.10">
    <property type="entry name" value="Di-copper center containing domain from catechol oxidase"/>
    <property type="match status" value="1"/>
</dbReference>
<dbReference type="GeneID" id="28834195"/>
<dbReference type="InterPro" id="IPR050316">
    <property type="entry name" value="Tyrosinase/Hemocyanin"/>
</dbReference>
<evidence type="ECO:0000259" key="4">
    <source>
        <dbReference type="PROSITE" id="PS00497"/>
    </source>
</evidence>
<organism evidence="6 7">
    <name type="scientific">Pseudogymnoascus verrucosus</name>
    <dbReference type="NCBI Taxonomy" id="342668"/>
    <lineage>
        <taxon>Eukaryota</taxon>
        <taxon>Fungi</taxon>
        <taxon>Dikarya</taxon>
        <taxon>Ascomycota</taxon>
        <taxon>Pezizomycotina</taxon>
        <taxon>Leotiomycetes</taxon>
        <taxon>Thelebolales</taxon>
        <taxon>Thelebolaceae</taxon>
        <taxon>Pseudogymnoascus</taxon>
    </lineage>
</organism>
<evidence type="ECO:0000256" key="2">
    <source>
        <dbReference type="ARBA" id="ARBA00023002"/>
    </source>
</evidence>
<dbReference type="PANTHER" id="PTHR11474:SF125">
    <property type="entry name" value="N-ACETYL-6-HYDROXYTRYPTOPHAN OXIDASE IVOB-RELATED"/>
    <property type="match status" value="1"/>
</dbReference>
<dbReference type="Pfam" id="PF00264">
    <property type="entry name" value="Tyrosinase"/>
    <property type="match status" value="1"/>
</dbReference>
<dbReference type="RefSeq" id="XP_018134669.1">
    <property type="nucleotide sequence ID" value="XM_018270337.2"/>
</dbReference>
<keyword evidence="1" id="KW-0479">Metal-binding</keyword>
<sequence length="394" mass="42734">MLASVSNILVASLFATTVVGSSVHRPENGNHGGDAVDAISAKGLAKLKAWTKSNPPAGNCTLENAVIRREWSAFSRQERLDYIDAVLCLQKTPPTTPLSIIPGVRSRYDDFVGTHINQTLFIHSTGNFLGWHRYYVWTYEQALRNECNYQGHQPYWNWGKYALDPVNSLLFDGSDESLSGDGSYFEHTPVAVAGAPPPFDVIIPGNGGGCVTSGPFKDMVVSLGPVAGTLDGVTPNPTPDGYSYNPRCLRRDISENAAVSTRTNATVSLLTTRDNISDFQDYMQGVFAEGILGVHAGGHFTVGGDPGGDFFASAGDPAFWLHHASVDRIWWIWQNQDLATRQNAIAGQTHMAGDGVPTTLEDDQFFQVNGKVPKLKDLLATLGGADGEFCYIYQ</sequence>
<gene>
    <name evidence="6" type="ORF">VE01_00809</name>
</gene>